<dbReference type="EMBL" id="CP106982">
    <property type="protein sequence ID" value="UYF93295.1"/>
    <property type="molecule type" value="Genomic_DNA"/>
</dbReference>
<protein>
    <submittedName>
        <fullName evidence="3">MCE family protein</fullName>
    </submittedName>
</protein>
<sequence>MAEPRSPAAVGALAILVMLLATLAVFSFDSLPLLGAGALYRAEFTEAAGLRPGNEVRIAGVKVGKVMSVELEGDHVEVTFGAKDAWIGDNTSASIQIKTILGQKYLALDPRGSEVLNPREVIPRDRTTSPYDVLEAFSAAAQTIGEIDSTQLAQSLTVLSQAFDNTSDDIRASLDGVTRLSQTIASRDRELRRLLDATEHTTGVLADRNAEFTQLITDAGLLIGELNSRQQAISQLLNGTQRLSRQLTGLVRDNEATIGPALEQLRGVVQILDARNDDLNRALELYYPFIRMYTNIIGNGRWFEGVIVNLTPPGLPDISAPRSPIRTMEGN</sequence>
<dbReference type="AlphaFoldDB" id="A0AA46P8W7"/>
<dbReference type="Proteomes" id="UP001163947">
    <property type="component" value="Chromosome"/>
</dbReference>
<evidence type="ECO:0000313" key="3">
    <source>
        <dbReference type="EMBL" id="UYF93295.1"/>
    </source>
</evidence>
<dbReference type="PRINTS" id="PR01782">
    <property type="entry name" value="MCEVIRFACTOR"/>
</dbReference>
<dbReference type="GeneID" id="83623360"/>
<dbReference type="InterPro" id="IPR024516">
    <property type="entry name" value="Mce_C"/>
</dbReference>
<dbReference type="InterPro" id="IPR052336">
    <property type="entry name" value="MlaD_Phospholipid_Transporter"/>
</dbReference>
<dbReference type="GO" id="GO:0005576">
    <property type="term" value="C:extracellular region"/>
    <property type="evidence" value="ECO:0007669"/>
    <property type="project" value="TreeGrafter"/>
</dbReference>
<name>A0AA46P8W7_9NOCA</name>
<proteinExistence type="predicted"/>
<gene>
    <name evidence="3" type="ORF">OCS65_23060</name>
</gene>
<evidence type="ECO:0000259" key="2">
    <source>
        <dbReference type="Pfam" id="PF11887"/>
    </source>
</evidence>
<dbReference type="Pfam" id="PF02470">
    <property type="entry name" value="MlaD"/>
    <property type="match status" value="1"/>
</dbReference>
<dbReference type="RefSeq" id="WP_050034694.1">
    <property type="nucleotide sequence ID" value="NZ_CP011341.1"/>
</dbReference>
<dbReference type="NCBIfam" id="TIGR00996">
    <property type="entry name" value="Mtu_fam_mce"/>
    <property type="match status" value="1"/>
</dbReference>
<dbReference type="Pfam" id="PF11887">
    <property type="entry name" value="Mce4_CUP1"/>
    <property type="match status" value="1"/>
</dbReference>
<reference evidence="3" key="1">
    <citation type="submission" date="2022-09" db="EMBL/GenBank/DDBJ databases">
        <title>The genome sequence of Rhodococcus aetherivorans N1.</title>
        <authorList>
            <person name="Jiang W."/>
        </authorList>
    </citation>
    <scope>NUCLEOTIDE SEQUENCE</scope>
    <source>
        <strain evidence="3">N1</strain>
    </source>
</reference>
<dbReference type="KEGG" id="rav:AAT18_05925"/>
<dbReference type="PANTHER" id="PTHR33371:SF18">
    <property type="entry name" value="MCE-FAMILY PROTEIN MCE3C"/>
    <property type="match status" value="1"/>
</dbReference>
<evidence type="ECO:0000313" key="4">
    <source>
        <dbReference type="Proteomes" id="UP001163947"/>
    </source>
</evidence>
<feature type="domain" description="Mce/MlaD" evidence="1">
    <location>
        <begin position="40"/>
        <end position="110"/>
    </location>
</feature>
<dbReference type="InterPro" id="IPR005693">
    <property type="entry name" value="Mce"/>
</dbReference>
<accession>A0AA46P8W7</accession>
<evidence type="ECO:0000259" key="1">
    <source>
        <dbReference type="Pfam" id="PF02470"/>
    </source>
</evidence>
<dbReference type="InterPro" id="IPR003399">
    <property type="entry name" value="Mce/MlaD"/>
</dbReference>
<organism evidence="3 4">
    <name type="scientific">Rhodococcus aetherivorans</name>
    <dbReference type="NCBI Taxonomy" id="191292"/>
    <lineage>
        <taxon>Bacteria</taxon>
        <taxon>Bacillati</taxon>
        <taxon>Actinomycetota</taxon>
        <taxon>Actinomycetes</taxon>
        <taxon>Mycobacteriales</taxon>
        <taxon>Nocardiaceae</taxon>
        <taxon>Rhodococcus</taxon>
    </lineage>
</organism>
<feature type="domain" description="Mammalian cell entry C-terminal" evidence="2">
    <location>
        <begin position="114"/>
        <end position="300"/>
    </location>
</feature>
<dbReference type="PANTHER" id="PTHR33371">
    <property type="entry name" value="INTERMEMBRANE PHOSPHOLIPID TRANSPORT SYSTEM BINDING PROTEIN MLAD-RELATED"/>
    <property type="match status" value="1"/>
</dbReference>